<dbReference type="OrthoDB" id="10259687at2759"/>
<dbReference type="InterPro" id="IPR000504">
    <property type="entry name" value="RRM_dom"/>
</dbReference>
<dbReference type="InterPro" id="IPR034158">
    <property type="entry name" value="SF3B4_RRM1"/>
</dbReference>
<reference evidence="9 10" key="1">
    <citation type="journal article" date="2011" name="Proc. Natl. Acad. Sci. U.S.A.">
        <title>Comparative genomics of xylose-fermenting fungi for enhanced biofuel production.</title>
        <authorList>
            <person name="Wohlbach D.J."/>
            <person name="Kuo A."/>
            <person name="Sato T.K."/>
            <person name="Potts K.M."/>
            <person name="Salamov A.A."/>
            <person name="LaButti K.M."/>
            <person name="Sun H."/>
            <person name="Clum A."/>
            <person name="Pangilinan J.L."/>
            <person name="Lindquist E.A."/>
            <person name="Lucas S."/>
            <person name="Lapidus A."/>
            <person name="Jin M."/>
            <person name="Gunawan C."/>
            <person name="Balan V."/>
            <person name="Dale B.E."/>
            <person name="Jeffries T.W."/>
            <person name="Zinkel R."/>
            <person name="Barry K.W."/>
            <person name="Grigoriev I.V."/>
            <person name="Gasch A.P."/>
        </authorList>
    </citation>
    <scope>NUCLEOTIDE SEQUENCE [LARGE SCALE GENOMIC DNA]</scope>
    <source>
        <strain evidence="10">ATCC 10573 / BCRC 21748 / CBS 615 / JCM 9827 / NBRC 10315 / NRRL Y-1498 / VKM Y-70</strain>
    </source>
</reference>
<dbReference type="GO" id="GO:0005730">
    <property type="term" value="C:nucleolus"/>
    <property type="evidence" value="ECO:0007669"/>
    <property type="project" value="TreeGrafter"/>
</dbReference>
<evidence type="ECO:0000256" key="4">
    <source>
        <dbReference type="ARBA" id="ARBA00022884"/>
    </source>
</evidence>
<dbReference type="FunFam" id="3.30.70.330:FF:000895">
    <property type="entry name" value="Hsh49p"/>
    <property type="match status" value="1"/>
</dbReference>
<evidence type="ECO:0000256" key="3">
    <source>
        <dbReference type="ARBA" id="ARBA00022737"/>
    </source>
</evidence>
<dbReference type="SUPFAM" id="SSF54928">
    <property type="entry name" value="RNA-binding domain, RBD"/>
    <property type="match status" value="1"/>
</dbReference>
<feature type="domain" description="RRM" evidence="8">
    <location>
        <begin position="17"/>
        <end position="95"/>
    </location>
</feature>
<dbReference type="InterPro" id="IPR052084">
    <property type="entry name" value="SF3B4_spliceosome_assoc"/>
</dbReference>
<keyword evidence="10" id="KW-1185">Reference proteome</keyword>
<dbReference type="InterPro" id="IPR035979">
    <property type="entry name" value="RBD_domain_sf"/>
</dbReference>
<feature type="domain" description="RRM" evidence="8">
    <location>
        <begin position="114"/>
        <end position="193"/>
    </location>
</feature>
<dbReference type="Pfam" id="PF00076">
    <property type="entry name" value="RRM_1"/>
    <property type="match status" value="2"/>
</dbReference>
<accession>G3B149</accession>
<dbReference type="FunFam" id="3.30.70.330:FF:000505">
    <property type="entry name" value="Splicing factor 3B subunit 4"/>
    <property type="match status" value="1"/>
</dbReference>
<keyword evidence="5" id="KW-0539">Nucleus</keyword>
<evidence type="ECO:0000256" key="7">
    <source>
        <dbReference type="SAM" id="MobiDB-lite"/>
    </source>
</evidence>
<dbReference type="eggNOG" id="KOG0131">
    <property type="taxonomic scope" value="Eukaryota"/>
</dbReference>
<dbReference type="GO" id="GO:0000398">
    <property type="term" value="P:mRNA splicing, via spliceosome"/>
    <property type="evidence" value="ECO:0007669"/>
    <property type="project" value="UniProtKB-ARBA"/>
</dbReference>
<protein>
    <recommendedName>
        <fullName evidence="8">RRM domain-containing protein</fullName>
    </recommendedName>
</protein>
<dbReference type="PANTHER" id="PTHR48030:SF3">
    <property type="entry name" value="SPLICING FACTOR 3B SUBUNIT 4"/>
    <property type="match status" value="1"/>
</dbReference>
<dbReference type="GO" id="GO:0005686">
    <property type="term" value="C:U2 snRNP"/>
    <property type="evidence" value="ECO:0007669"/>
    <property type="project" value="UniProtKB-ARBA"/>
</dbReference>
<comment type="subcellular location">
    <subcellularLocation>
        <location evidence="1">Nucleus</location>
    </subcellularLocation>
</comment>
<name>G3B149_CANTC</name>
<dbReference type="GeneID" id="18245712"/>
<dbReference type="Proteomes" id="UP000000707">
    <property type="component" value="Unassembled WGS sequence"/>
</dbReference>
<organism evidence="10">
    <name type="scientific">Candida tenuis (strain ATCC 10573 / BCRC 21748 / CBS 615 / JCM 9827 / NBRC 10315 / NRRL Y-1498 / VKM Y-70)</name>
    <name type="common">Yeast</name>
    <name type="synonym">Yamadazyma tenuis</name>
    <dbReference type="NCBI Taxonomy" id="590646"/>
    <lineage>
        <taxon>Eukaryota</taxon>
        <taxon>Fungi</taxon>
        <taxon>Dikarya</taxon>
        <taxon>Ascomycota</taxon>
        <taxon>Saccharomycotina</taxon>
        <taxon>Pichiomycetes</taxon>
        <taxon>Debaryomycetaceae</taxon>
        <taxon>Yamadazyma</taxon>
    </lineage>
</organism>
<keyword evidence="3" id="KW-0677">Repeat</keyword>
<evidence type="ECO:0000313" key="10">
    <source>
        <dbReference type="Proteomes" id="UP000000707"/>
    </source>
</evidence>
<dbReference type="CDD" id="cd12334">
    <property type="entry name" value="RRM1_SF3B4"/>
    <property type="match status" value="1"/>
</dbReference>
<dbReference type="HOGENOM" id="CLU_012062_21_2_1"/>
<evidence type="ECO:0000256" key="2">
    <source>
        <dbReference type="ARBA" id="ARBA00008363"/>
    </source>
</evidence>
<dbReference type="STRING" id="590646.G3B149"/>
<dbReference type="GO" id="GO:0071011">
    <property type="term" value="C:precatalytic spliceosome"/>
    <property type="evidence" value="ECO:0007669"/>
    <property type="project" value="TreeGrafter"/>
</dbReference>
<dbReference type="EMBL" id="GL996515">
    <property type="protein sequence ID" value="EGV64878.1"/>
    <property type="molecule type" value="Genomic_DNA"/>
</dbReference>
<feature type="region of interest" description="Disordered" evidence="7">
    <location>
        <begin position="212"/>
        <end position="241"/>
    </location>
</feature>
<sequence>MTTVFRKANENDRNVEASLYIGNLDPKVTETILYELFVQFAPVRSLHLPKDRVLRAHQGFGFVEFKNPKDTEYVVSALKGVRLYGKLLRLRQLEAGKPSSTQPSKSVSTADVGAKIFVNNLNPLIDEKFLAETFSAFGTVIGSPQIVRDPQTGESKGHGFVDFDDFDSSDKAIESLNGKMLMNCLITVAYAFKGTNQKVRHGDKAERVLAANAKKRIQNSTPSDGTDGAGEGGRRKRGGLR</sequence>
<dbReference type="Gene3D" id="3.30.70.330">
    <property type="match status" value="2"/>
</dbReference>
<dbReference type="GO" id="GO:0003723">
    <property type="term" value="F:RNA binding"/>
    <property type="evidence" value="ECO:0007669"/>
    <property type="project" value="UniProtKB-UniRule"/>
</dbReference>
<proteinExistence type="inferred from homology"/>
<dbReference type="GO" id="GO:0048026">
    <property type="term" value="P:positive regulation of mRNA splicing, via spliceosome"/>
    <property type="evidence" value="ECO:0007669"/>
    <property type="project" value="TreeGrafter"/>
</dbReference>
<keyword evidence="4 6" id="KW-0694">RNA-binding</keyword>
<evidence type="ECO:0000259" key="8">
    <source>
        <dbReference type="PROSITE" id="PS50102"/>
    </source>
</evidence>
<evidence type="ECO:0000256" key="1">
    <source>
        <dbReference type="ARBA" id="ARBA00004123"/>
    </source>
</evidence>
<dbReference type="PANTHER" id="PTHR48030">
    <property type="entry name" value="SPLICING FACTOR 3B SUBUNIT 4"/>
    <property type="match status" value="1"/>
</dbReference>
<dbReference type="PROSITE" id="PS50102">
    <property type="entry name" value="RRM"/>
    <property type="match status" value="2"/>
</dbReference>
<dbReference type="SMART" id="SM00360">
    <property type="entry name" value="RRM"/>
    <property type="match status" value="2"/>
</dbReference>
<dbReference type="KEGG" id="cten:18245712"/>
<gene>
    <name evidence="9" type="ORF">CANTEDRAFT_104351</name>
</gene>
<dbReference type="AlphaFoldDB" id="G3B149"/>
<evidence type="ECO:0000256" key="6">
    <source>
        <dbReference type="PROSITE-ProRule" id="PRU00176"/>
    </source>
</evidence>
<evidence type="ECO:0000313" key="9">
    <source>
        <dbReference type="EMBL" id="EGV64878.1"/>
    </source>
</evidence>
<evidence type="ECO:0000256" key="5">
    <source>
        <dbReference type="ARBA" id="ARBA00023242"/>
    </source>
</evidence>
<comment type="similarity">
    <text evidence="2">Belongs to the SF3B4 family.</text>
</comment>
<dbReference type="InterPro" id="IPR012677">
    <property type="entry name" value="Nucleotide-bd_a/b_plait_sf"/>
</dbReference>